<organism evidence="2">
    <name type="scientific">bioreactor metagenome</name>
    <dbReference type="NCBI Taxonomy" id="1076179"/>
    <lineage>
        <taxon>unclassified sequences</taxon>
        <taxon>metagenomes</taxon>
        <taxon>ecological metagenomes</taxon>
    </lineage>
</organism>
<evidence type="ECO:0000256" key="1">
    <source>
        <dbReference type="SAM" id="MobiDB-lite"/>
    </source>
</evidence>
<protein>
    <submittedName>
        <fullName evidence="2">Uncharacterized protein</fullName>
    </submittedName>
</protein>
<dbReference type="EMBL" id="VSSQ01005289">
    <property type="protein sequence ID" value="MPM28568.1"/>
    <property type="molecule type" value="Genomic_DNA"/>
</dbReference>
<comment type="caution">
    <text evidence="2">The sequence shown here is derived from an EMBL/GenBank/DDBJ whole genome shotgun (WGS) entry which is preliminary data.</text>
</comment>
<gene>
    <name evidence="2" type="ORF">SDC9_75094</name>
</gene>
<proteinExistence type="predicted"/>
<name>A0A644YKQ3_9ZZZZ</name>
<feature type="region of interest" description="Disordered" evidence="1">
    <location>
        <begin position="1"/>
        <end position="45"/>
    </location>
</feature>
<feature type="compositionally biased region" description="Basic and acidic residues" evidence="1">
    <location>
        <begin position="1"/>
        <end position="10"/>
    </location>
</feature>
<accession>A0A644YKQ3</accession>
<evidence type="ECO:0000313" key="2">
    <source>
        <dbReference type="EMBL" id="MPM28568.1"/>
    </source>
</evidence>
<reference evidence="2" key="1">
    <citation type="submission" date="2019-08" db="EMBL/GenBank/DDBJ databases">
        <authorList>
            <person name="Kucharzyk K."/>
            <person name="Murdoch R.W."/>
            <person name="Higgins S."/>
            <person name="Loffler F."/>
        </authorList>
    </citation>
    <scope>NUCLEOTIDE SEQUENCE</scope>
</reference>
<dbReference type="AlphaFoldDB" id="A0A644YKQ3"/>
<sequence>MAILADRDPALAENNTTASSDAIPLAGTVAPSPKPESDQNMPTNL</sequence>